<dbReference type="OrthoDB" id="8831087at2759"/>
<dbReference type="InterPro" id="IPR023415">
    <property type="entry name" value="LDLR_class-A_CS"/>
</dbReference>
<evidence type="ECO:0000256" key="2">
    <source>
        <dbReference type="ARBA" id="ARBA00022536"/>
    </source>
</evidence>
<dbReference type="Gene3D" id="4.10.400.10">
    <property type="entry name" value="Low-density Lipoprotein Receptor"/>
    <property type="match status" value="1"/>
</dbReference>
<keyword evidence="3" id="KW-0254">Endocytosis</keyword>
<dbReference type="PANTHER" id="PTHR46513:SF13">
    <property type="entry name" value="EGF-LIKE DOMAIN-CONTAINING PROTEIN"/>
    <property type="match status" value="1"/>
</dbReference>
<feature type="region of interest" description="Disordered" evidence="12">
    <location>
        <begin position="773"/>
        <end position="793"/>
    </location>
</feature>
<organism evidence="15 16">
    <name type="scientific">Hymenochirus boettgeri</name>
    <name type="common">Congo dwarf clawed frog</name>
    <dbReference type="NCBI Taxonomy" id="247094"/>
    <lineage>
        <taxon>Eukaryota</taxon>
        <taxon>Metazoa</taxon>
        <taxon>Chordata</taxon>
        <taxon>Craniata</taxon>
        <taxon>Vertebrata</taxon>
        <taxon>Euteleostomi</taxon>
        <taxon>Amphibia</taxon>
        <taxon>Batrachia</taxon>
        <taxon>Anura</taxon>
        <taxon>Pipoidea</taxon>
        <taxon>Pipidae</taxon>
        <taxon>Pipinae</taxon>
        <taxon>Hymenochirus</taxon>
    </lineage>
</organism>
<comment type="caution">
    <text evidence="15">The sequence shown here is derived from an EMBL/GenBank/DDBJ whole genome shotgun (WGS) entry which is preliminary data.</text>
</comment>
<evidence type="ECO:0000256" key="7">
    <source>
        <dbReference type="ARBA" id="ARBA00023157"/>
    </source>
</evidence>
<dbReference type="PROSITE" id="PS50068">
    <property type="entry name" value="LDLRA_2"/>
    <property type="match status" value="1"/>
</dbReference>
<evidence type="ECO:0000256" key="5">
    <source>
        <dbReference type="ARBA" id="ARBA00022737"/>
    </source>
</evidence>
<keyword evidence="4" id="KW-0732">Signal</keyword>
<evidence type="ECO:0000256" key="8">
    <source>
        <dbReference type="ARBA" id="ARBA00023170"/>
    </source>
</evidence>
<comment type="caution">
    <text evidence="10">Lacks conserved residue(s) required for the propagation of feature annotation.</text>
</comment>
<keyword evidence="8" id="KW-0675">Receptor</keyword>
<gene>
    <name evidence="15" type="ORF">GDO86_000850</name>
</gene>
<evidence type="ECO:0000256" key="1">
    <source>
        <dbReference type="ARBA" id="ARBA00004167"/>
    </source>
</evidence>
<evidence type="ECO:0000256" key="10">
    <source>
        <dbReference type="PROSITE-ProRule" id="PRU00124"/>
    </source>
</evidence>
<keyword evidence="9" id="KW-0325">Glycoprotein</keyword>
<keyword evidence="16" id="KW-1185">Reference proteome</keyword>
<protein>
    <recommendedName>
        <fullName evidence="14">EGF-like domain-containing protein</fullName>
    </recommendedName>
</protein>
<dbReference type="InterPro" id="IPR000033">
    <property type="entry name" value="LDLR_classB_rpt"/>
</dbReference>
<keyword evidence="13" id="KW-0812">Transmembrane</keyword>
<reference evidence="15" key="1">
    <citation type="thesis" date="2020" institute="ProQuest LLC" country="789 East Eisenhower Parkway, Ann Arbor, MI, USA">
        <title>Comparative Genomics and Chromosome Evolution.</title>
        <authorList>
            <person name="Mudd A.B."/>
        </authorList>
    </citation>
    <scope>NUCLEOTIDE SEQUENCE</scope>
    <source>
        <strain evidence="15">Female2</strain>
        <tissue evidence="15">Blood</tissue>
    </source>
</reference>
<name>A0A8T2KFN5_9PIPI</name>
<dbReference type="GO" id="GO:0005886">
    <property type="term" value="C:plasma membrane"/>
    <property type="evidence" value="ECO:0007669"/>
    <property type="project" value="TreeGrafter"/>
</dbReference>
<evidence type="ECO:0000256" key="11">
    <source>
        <dbReference type="PROSITE-ProRule" id="PRU00461"/>
    </source>
</evidence>
<dbReference type="InterPro" id="IPR002172">
    <property type="entry name" value="LDrepeatLR_classA_rpt"/>
</dbReference>
<evidence type="ECO:0000256" key="3">
    <source>
        <dbReference type="ARBA" id="ARBA00022583"/>
    </source>
</evidence>
<keyword evidence="7 10" id="KW-1015">Disulfide bond</keyword>
<dbReference type="GO" id="GO:0060070">
    <property type="term" value="P:canonical Wnt signaling pathway"/>
    <property type="evidence" value="ECO:0007669"/>
    <property type="project" value="TreeGrafter"/>
</dbReference>
<dbReference type="GO" id="GO:0042813">
    <property type="term" value="F:Wnt receptor activity"/>
    <property type="evidence" value="ECO:0007669"/>
    <property type="project" value="TreeGrafter"/>
</dbReference>
<dbReference type="InterPro" id="IPR011042">
    <property type="entry name" value="6-blade_b-propeller_TolB-like"/>
</dbReference>
<keyword evidence="13" id="KW-1133">Transmembrane helix</keyword>
<feature type="repeat" description="LDL-receptor class B" evidence="11">
    <location>
        <begin position="101"/>
        <end position="144"/>
    </location>
</feature>
<feature type="repeat" description="LDL-receptor class B" evidence="11">
    <location>
        <begin position="372"/>
        <end position="414"/>
    </location>
</feature>
<dbReference type="GO" id="GO:0006897">
    <property type="term" value="P:endocytosis"/>
    <property type="evidence" value="ECO:0007669"/>
    <property type="project" value="UniProtKB-KW"/>
</dbReference>
<dbReference type="SUPFAM" id="SSF63825">
    <property type="entry name" value="YWTD domain"/>
    <property type="match status" value="2"/>
</dbReference>
<keyword evidence="2" id="KW-0245">EGF-like domain</keyword>
<evidence type="ECO:0000313" key="16">
    <source>
        <dbReference type="Proteomes" id="UP000812440"/>
    </source>
</evidence>
<dbReference type="PROSITE" id="PS51120">
    <property type="entry name" value="LDLRB"/>
    <property type="match status" value="3"/>
</dbReference>
<sequence length="813" mass="90555">MIFSVDYDVKERKIFWIDLNAESIKWITLGTKSKGTLVKGVKSDCIAVDWVGRNLYWTDGTAGHILATRLSTNWKGFKEYAIVVDKDLEQPHSLVLQPLTGLMYWSEIGIQPQIEQAGMDGSQRKILVTKQLGWPTGLSLDLLSSKIYWADDKFHCIGSANLDGTDVKVIQLKKIQSPFSLAVFEDEIYWSEIKARTVQKINKRTGKDWATLIKRHVQPYGLKVMHEFLQPQVENPCQHVKCSHLCLIGPSLKGSCWCPADLILSTDMLNCIPLRDLPFLLIAFPTSVKQIYFAKLTAGNKVLPKMDIIDFSNINRFSSIDYIVQQRTLVFAVGSGGFLGSAKIKDVESGDWKRVLSVDDSVLSIAVDWITGNLYWISTNKPYVQVATSNGMYKAVLINDGLAHPFCVAVSPTTSIMCYSDIWSESQNSAPRIECSFMDGNRKRVLWKKTKMATGLTFADSGTLLYWADRSFGTIESIKLDGSKHKVIQSGLQGINIFTVADGTLLWTTVTNGSTKVWYKKAGAQQPESLKTDQRVVDLKVYSKYTQQGNNRCSEKNGGCSQICLPNPEGRTCKCSAGHRLVNGTLCLEDYRCPKAFQPCKDGLKCISLDKVCNGQLDCLDGSDEKNCDHPDKGFKTNFVTHPEATKKKTKILNDIPIRYYDSDRSTTTSKTGSLDSRTFTASEYEQEYPDLTREDFETNMDSNLCNGGNCNKRGKFDSDSSGKLYELEESPLAVPLTLGTIAVLLAIAAAAVVFVFVTRRRALQRTSSSASSKTLTRKVAKEEEPEPENLVSETFLNDAFECEGLGTDQDCP</sequence>
<feature type="transmembrane region" description="Helical" evidence="13">
    <location>
        <begin position="733"/>
        <end position="758"/>
    </location>
</feature>
<accession>A0A8T2KFN5</accession>
<dbReference type="CDD" id="cd00112">
    <property type="entry name" value="LDLa"/>
    <property type="match status" value="1"/>
</dbReference>
<dbReference type="InterPro" id="IPR036055">
    <property type="entry name" value="LDL_receptor-like_sf"/>
</dbReference>
<dbReference type="FunFam" id="2.120.10.30:FF:000241">
    <property type="entry name" value="Low-density lipoprotein receptor-related protein 6"/>
    <property type="match status" value="1"/>
</dbReference>
<feature type="domain" description="EGF-like" evidence="14">
    <location>
        <begin position="552"/>
        <end position="588"/>
    </location>
</feature>
<dbReference type="EMBL" id="JAACNH010000001">
    <property type="protein sequence ID" value="KAG8454380.1"/>
    <property type="molecule type" value="Genomic_DNA"/>
</dbReference>
<evidence type="ECO:0000256" key="4">
    <source>
        <dbReference type="ARBA" id="ARBA00022729"/>
    </source>
</evidence>
<dbReference type="Pfam" id="PF00058">
    <property type="entry name" value="Ldl_recept_b"/>
    <property type="match status" value="2"/>
</dbReference>
<evidence type="ECO:0000256" key="12">
    <source>
        <dbReference type="SAM" id="MobiDB-lite"/>
    </source>
</evidence>
<dbReference type="SMART" id="SM00181">
    <property type="entry name" value="EGF"/>
    <property type="match status" value="2"/>
</dbReference>
<keyword evidence="6 13" id="KW-0472">Membrane</keyword>
<dbReference type="InterPro" id="IPR000742">
    <property type="entry name" value="EGF"/>
</dbReference>
<dbReference type="Pfam" id="PF00057">
    <property type="entry name" value="Ldl_recept_a"/>
    <property type="match status" value="1"/>
</dbReference>
<dbReference type="SUPFAM" id="SSF57424">
    <property type="entry name" value="LDL receptor-like module"/>
    <property type="match status" value="1"/>
</dbReference>
<feature type="disulfide bond" evidence="10">
    <location>
        <begin position="613"/>
        <end position="628"/>
    </location>
</feature>
<dbReference type="PROSITE" id="PS01209">
    <property type="entry name" value="LDLRA_1"/>
    <property type="match status" value="1"/>
</dbReference>
<dbReference type="SMART" id="SM00192">
    <property type="entry name" value="LDLa"/>
    <property type="match status" value="1"/>
</dbReference>
<feature type="repeat" description="LDL-receptor class B" evidence="11">
    <location>
        <begin position="145"/>
        <end position="187"/>
    </location>
</feature>
<evidence type="ECO:0000256" key="6">
    <source>
        <dbReference type="ARBA" id="ARBA00023136"/>
    </source>
</evidence>
<feature type="domain" description="EGF-like" evidence="14">
    <location>
        <begin position="236"/>
        <end position="272"/>
    </location>
</feature>
<dbReference type="SMART" id="SM00135">
    <property type="entry name" value="LY"/>
    <property type="match status" value="7"/>
</dbReference>
<dbReference type="Proteomes" id="UP000812440">
    <property type="component" value="Chromosome 1"/>
</dbReference>
<proteinExistence type="predicted"/>
<evidence type="ECO:0000259" key="14">
    <source>
        <dbReference type="SMART" id="SM00181"/>
    </source>
</evidence>
<dbReference type="InterPro" id="IPR050778">
    <property type="entry name" value="Cueball_EGF_LRP_Nidogen"/>
</dbReference>
<dbReference type="AlphaFoldDB" id="A0A8T2KFN5"/>
<evidence type="ECO:0000313" key="15">
    <source>
        <dbReference type="EMBL" id="KAG8454380.1"/>
    </source>
</evidence>
<evidence type="ECO:0000256" key="13">
    <source>
        <dbReference type="SAM" id="Phobius"/>
    </source>
</evidence>
<evidence type="ECO:0000256" key="9">
    <source>
        <dbReference type="ARBA" id="ARBA00023180"/>
    </source>
</evidence>
<dbReference type="GO" id="GO:0017147">
    <property type="term" value="F:Wnt-protein binding"/>
    <property type="evidence" value="ECO:0007669"/>
    <property type="project" value="TreeGrafter"/>
</dbReference>
<keyword evidence="5" id="KW-0677">Repeat</keyword>
<comment type="subcellular location">
    <subcellularLocation>
        <location evidence="1">Membrane</location>
        <topology evidence="1">Single-pass membrane protein</topology>
    </subcellularLocation>
</comment>
<dbReference type="Gene3D" id="2.120.10.30">
    <property type="entry name" value="TolB, C-terminal domain"/>
    <property type="match status" value="2"/>
</dbReference>
<dbReference type="PANTHER" id="PTHR46513">
    <property type="entry name" value="VITELLOGENIN RECEPTOR-LIKE PROTEIN-RELATED-RELATED"/>
    <property type="match status" value="1"/>
</dbReference>